<name>A0ABD3M5Y2_9STRA</name>
<reference evidence="1 2" key="1">
    <citation type="submission" date="2024-10" db="EMBL/GenBank/DDBJ databases">
        <title>Updated reference genomes for cyclostephanoid diatoms.</title>
        <authorList>
            <person name="Roberts W.R."/>
            <person name="Alverson A.J."/>
        </authorList>
    </citation>
    <scope>NUCLEOTIDE SEQUENCE [LARGE SCALE GENOMIC DNA]</scope>
    <source>
        <strain evidence="1 2">AJA232-27</strain>
    </source>
</reference>
<organism evidence="1 2">
    <name type="scientific">Discostella pseudostelligera</name>
    <dbReference type="NCBI Taxonomy" id="259834"/>
    <lineage>
        <taxon>Eukaryota</taxon>
        <taxon>Sar</taxon>
        <taxon>Stramenopiles</taxon>
        <taxon>Ochrophyta</taxon>
        <taxon>Bacillariophyta</taxon>
        <taxon>Coscinodiscophyceae</taxon>
        <taxon>Thalassiosirophycidae</taxon>
        <taxon>Stephanodiscales</taxon>
        <taxon>Stephanodiscaceae</taxon>
        <taxon>Discostella</taxon>
    </lineage>
</organism>
<keyword evidence="2" id="KW-1185">Reference proteome</keyword>
<protein>
    <recommendedName>
        <fullName evidence="3">Reverse transcriptase Ty1/copia-type domain-containing protein</fullName>
    </recommendedName>
</protein>
<accession>A0ABD3M5Y2</accession>
<dbReference type="CDD" id="cd09272">
    <property type="entry name" value="RNase_HI_RT_Ty1"/>
    <property type="match status" value="1"/>
</dbReference>
<evidence type="ECO:0000313" key="1">
    <source>
        <dbReference type="EMBL" id="KAL3757446.1"/>
    </source>
</evidence>
<sequence>MQVESPSSPNQGLCLELGAGDLSERTQLEELEEDVHFVFSEFRFHLEPKLHLEPGSLVTLSQDPPNQPQSQTGLGSFWLKSGSVKEAIPEDAPEPLGMEVDLQMFVDSDHAGDKLTRRSRTGMLIYCNMALIDWVSKKQPTVESSVFGAEFVAMKFGIEKLRGLRYKLRMMGVPISGPLHVYGDNLSVVTNGQKPESQLKKKNNAICYHAVRESVAMGETLISHIRTNDNLADFLTKVLSGSKRRGLVSKVLYDIYDHE</sequence>
<dbReference type="Proteomes" id="UP001530293">
    <property type="component" value="Unassembled WGS sequence"/>
</dbReference>
<dbReference type="PANTHER" id="PTHR11439:SF463">
    <property type="entry name" value="REVERSE TRANSCRIPTASE TY1_COPIA-TYPE DOMAIN-CONTAINING PROTEIN"/>
    <property type="match status" value="1"/>
</dbReference>
<evidence type="ECO:0008006" key="3">
    <source>
        <dbReference type="Google" id="ProtNLM"/>
    </source>
</evidence>
<comment type="caution">
    <text evidence="1">The sequence shown here is derived from an EMBL/GenBank/DDBJ whole genome shotgun (WGS) entry which is preliminary data.</text>
</comment>
<dbReference type="AlphaFoldDB" id="A0ABD3M5Y2"/>
<proteinExistence type="predicted"/>
<evidence type="ECO:0000313" key="2">
    <source>
        <dbReference type="Proteomes" id="UP001530293"/>
    </source>
</evidence>
<gene>
    <name evidence="1" type="ORF">ACHAWU_006653</name>
</gene>
<dbReference type="PANTHER" id="PTHR11439">
    <property type="entry name" value="GAG-POL-RELATED RETROTRANSPOSON"/>
    <property type="match status" value="1"/>
</dbReference>
<dbReference type="EMBL" id="JALLBG020000265">
    <property type="protein sequence ID" value="KAL3757446.1"/>
    <property type="molecule type" value="Genomic_DNA"/>
</dbReference>